<dbReference type="GO" id="GO:0031992">
    <property type="term" value="F:energy transducer activity"/>
    <property type="evidence" value="ECO:0007669"/>
    <property type="project" value="InterPro"/>
</dbReference>
<evidence type="ECO:0000256" key="10">
    <source>
        <dbReference type="RuleBase" id="RU362123"/>
    </source>
</evidence>
<sequence length="219" mass="24312">MRIVIGIILALVVNFGLFMLMHHMTSSQGVDRRVTEDIRLLDFVRLKREQEQPETKKRELPKKPPPPEEPPPPPATPTPQTNKPKAPTPKLDVPRIDVPMNITGGPYLGDFAKAPKASPAPAPVEGPIIDNEVVPLVRIPPKYPRVAARRGVEGVVTVTFIITKDGTVRDPRVVDAKPANVFNDEALAAVLKWKFKPKLLDGQPVERQATQEIEFKLSR</sequence>
<dbReference type="Pfam" id="PF03544">
    <property type="entry name" value="TonB_C"/>
    <property type="match status" value="1"/>
</dbReference>
<feature type="compositionally biased region" description="Low complexity" evidence="11">
    <location>
        <begin position="78"/>
        <end position="90"/>
    </location>
</feature>
<evidence type="ECO:0000256" key="11">
    <source>
        <dbReference type="SAM" id="MobiDB-lite"/>
    </source>
</evidence>
<comment type="similarity">
    <text evidence="2 10">Belongs to the TonB family.</text>
</comment>
<evidence type="ECO:0000256" key="1">
    <source>
        <dbReference type="ARBA" id="ARBA00004383"/>
    </source>
</evidence>
<dbReference type="GO" id="GO:0015031">
    <property type="term" value="P:protein transport"/>
    <property type="evidence" value="ECO:0007669"/>
    <property type="project" value="UniProtKB-UniRule"/>
</dbReference>
<evidence type="ECO:0000256" key="7">
    <source>
        <dbReference type="ARBA" id="ARBA00022927"/>
    </source>
</evidence>
<keyword evidence="8" id="KW-1133">Transmembrane helix</keyword>
<evidence type="ECO:0000256" key="3">
    <source>
        <dbReference type="ARBA" id="ARBA00022448"/>
    </source>
</evidence>
<evidence type="ECO:0000256" key="6">
    <source>
        <dbReference type="ARBA" id="ARBA00022692"/>
    </source>
</evidence>
<dbReference type="PRINTS" id="PR01374">
    <property type="entry name" value="TONBPROTEIN"/>
</dbReference>
<evidence type="ECO:0000256" key="2">
    <source>
        <dbReference type="ARBA" id="ARBA00006555"/>
    </source>
</evidence>
<dbReference type="GO" id="GO:0015891">
    <property type="term" value="P:siderophore transport"/>
    <property type="evidence" value="ECO:0007669"/>
    <property type="project" value="InterPro"/>
</dbReference>
<comment type="caution">
    <text evidence="13">The sequence shown here is derived from an EMBL/GenBank/DDBJ whole genome shotgun (WGS) entry which is preliminary data.</text>
</comment>
<dbReference type="InterPro" id="IPR003538">
    <property type="entry name" value="TonB"/>
</dbReference>
<evidence type="ECO:0000313" key="13">
    <source>
        <dbReference type="EMBL" id="KGM07213.1"/>
    </source>
</evidence>
<dbReference type="NCBIfam" id="TIGR01352">
    <property type="entry name" value="tonB_Cterm"/>
    <property type="match status" value="1"/>
</dbReference>
<comment type="subcellular location">
    <subcellularLocation>
        <location evidence="1 10">Cell inner membrane</location>
        <topology evidence="1 10">Single-pass membrane protein</topology>
        <orientation evidence="1 10">Periplasmic side</orientation>
    </subcellularLocation>
</comment>
<proteinExistence type="inferred from homology"/>
<feature type="region of interest" description="Disordered" evidence="11">
    <location>
        <begin position="49"/>
        <end position="95"/>
    </location>
</feature>
<dbReference type="Gene3D" id="3.30.1150.10">
    <property type="match status" value="1"/>
</dbReference>
<comment type="function">
    <text evidence="10">Interacts with outer membrane receptor proteins that carry out high-affinity binding and energy dependent uptake into the periplasmic space of specific substrates. It could act to transduce energy from the cytoplasmic membrane to specific energy-requiring processes in the outer membrane, resulting in the release into the periplasm of ligands bound by these outer membrane proteins.</text>
</comment>
<evidence type="ECO:0000256" key="5">
    <source>
        <dbReference type="ARBA" id="ARBA00022519"/>
    </source>
</evidence>
<keyword evidence="7 10" id="KW-0653">Protein transport</keyword>
<gene>
    <name evidence="13" type="ORF">LP43_0822</name>
</gene>
<keyword evidence="3 10" id="KW-0813">Transport</keyword>
<evidence type="ECO:0000259" key="12">
    <source>
        <dbReference type="PROSITE" id="PS52015"/>
    </source>
</evidence>
<protein>
    <recommendedName>
        <fullName evidence="10">Protein TonB</fullName>
    </recommendedName>
</protein>
<dbReference type="GO" id="GO:0030288">
    <property type="term" value="C:outer membrane-bounded periplasmic space"/>
    <property type="evidence" value="ECO:0007669"/>
    <property type="project" value="InterPro"/>
</dbReference>
<name>A0A0A0BFC3_9GAMM</name>
<keyword evidence="5 10" id="KW-0997">Cell inner membrane</keyword>
<dbReference type="InterPro" id="IPR006260">
    <property type="entry name" value="TonB/TolA_C"/>
</dbReference>
<evidence type="ECO:0000256" key="4">
    <source>
        <dbReference type="ARBA" id="ARBA00022475"/>
    </source>
</evidence>
<keyword evidence="4 10" id="KW-1003">Cell membrane</keyword>
<organism evidence="13 14">
    <name type="scientific">Methylophaga thiooxydans</name>
    <dbReference type="NCBI Taxonomy" id="392484"/>
    <lineage>
        <taxon>Bacteria</taxon>
        <taxon>Pseudomonadati</taxon>
        <taxon>Pseudomonadota</taxon>
        <taxon>Gammaproteobacteria</taxon>
        <taxon>Thiotrichales</taxon>
        <taxon>Piscirickettsiaceae</taxon>
        <taxon>Methylophaga</taxon>
    </lineage>
</organism>
<dbReference type="PROSITE" id="PS52015">
    <property type="entry name" value="TONB_CTD"/>
    <property type="match status" value="1"/>
</dbReference>
<dbReference type="EMBL" id="JRQD01000002">
    <property type="protein sequence ID" value="KGM07213.1"/>
    <property type="molecule type" value="Genomic_DNA"/>
</dbReference>
<feature type="domain" description="TonB C-terminal" evidence="12">
    <location>
        <begin position="128"/>
        <end position="219"/>
    </location>
</feature>
<dbReference type="SUPFAM" id="SSF74653">
    <property type="entry name" value="TolA/TonB C-terminal domain"/>
    <property type="match status" value="1"/>
</dbReference>
<keyword evidence="6" id="KW-0812">Transmembrane</keyword>
<accession>A0A0A0BFC3</accession>
<evidence type="ECO:0000256" key="9">
    <source>
        <dbReference type="ARBA" id="ARBA00023136"/>
    </source>
</evidence>
<keyword evidence="9" id="KW-0472">Membrane</keyword>
<dbReference type="RefSeq" id="WP_036312346.1">
    <property type="nucleotide sequence ID" value="NZ_JRQD01000002.1"/>
</dbReference>
<dbReference type="InterPro" id="IPR051045">
    <property type="entry name" value="TonB-dependent_transducer"/>
</dbReference>
<dbReference type="STRING" id="392484.LP43_0822"/>
<evidence type="ECO:0000313" key="14">
    <source>
        <dbReference type="Proteomes" id="UP000029999"/>
    </source>
</evidence>
<keyword evidence="10" id="KW-0735">Signal-anchor</keyword>
<dbReference type="AlphaFoldDB" id="A0A0A0BFC3"/>
<dbReference type="GO" id="GO:0005886">
    <property type="term" value="C:plasma membrane"/>
    <property type="evidence" value="ECO:0007669"/>
    <property type="project" value="UniProtKB-SubCell"/>
</dbReference>
<feature type="compositionally biased region" description="Basic and acidic residues" evidence="11">
    <location>
        <begin position="49"/>
        <end position="66"/>
    </location>
</feature>
<feature type="compositionally biased region" description="Pro residues" evidence="11">
    <location>
        <begin position="67"/>
        <end position="77"/>
    </location>
</feature>
<evidence type="ECO:0000256" key="8">
    <source>
        <dbReference type="ARBA" id="ARBA00022989"/>
    </source>
</evidence>
<dbReference type="PANTHER" id="PTHR33446:SF14">
    <property type="entry name" value="PROTEIN TONB"/>
    <property type="match status" value="1"/>
</dbReference>
<dbReference type="GO" id="GO:0055085">
    <property type="term" value="P:transmembrane transport"/>
    <property type="evidence" value="ECO:0007669"/>
    <property type="project" value="InterPro"/>
</dbReference>
<reference evidence="13 14" key="1">
    <citation type="submission" date="2014-09" db="EMBL/GenBank/DDBJ databases">
        <authorList>
            <person name="Grob C."/>
            <person name="Taubert M."/>
            <person name="Howat A.M."/>
            <person name="Burns O.J."/>
            <person name="Dixon J.L."/>
            <person name="Chen Y."/>
            <person name="Murrell J.C."/>
        </authorList>
    </citation>
    <scope>NUCLEOTIDE SEQUENCE [LARGE SCALE GENOMIC DNA]</scope>
    <source>
        <strain evidence="13">L4</strain>
    </source>
</reference>
<dbReference type="PANTHER" id="PTHR33446">
    <property type="entry name" value="PROTEIN TONB-RELATED"/>
    <property type="match status" value="1"/>
</dbReference>
<dbReference type="Proteomes" id="UP000029999">
    <property type="component" value="Unassembled WGS sequence"/>
</dbReference>
<dbReference type="InterPro" id="IPR037682">
    <property type="entry name" value="TonB_C"/>
</dbReference>